<evidence type="ECO:0000313" key="2">
    <source>
        <dbReference type="Proteomes" id="UP000596095"/>
    </source>
</evidence>
<proteinExistence type="predicted"/>
<gene>
    <name evidence="1" type="ORF">JJL50_13345</name>
</gene>
<protein>
    <submittedName>
        <fullName evidence="1">Uncharacterized protein</fullName>
    </submittedName>
</protein>
<dbReference type="AlphaFoldDB" id="A0ABD7C0C8"/>
<accession>A0ABD7C0C8</accession>
<name>A0ABD7C0C8_STEMA</name>
<dbReference type="Proteomes" id="UP000596095">
    <property type="component" value="Chromosome"/>
</dbReference>
<organism evidence="1 2">
    <name type="scientific">Stenotrophomonas maltophilia</name>
    <name type="common">Pseudomonas maltophilia</name>
    <name type="synonym">Xanthomonas maltophilia</name>
    <dbReference type="NCBI Taxonomy" id="40324"/>
    <lineage>
        <taxon>Bacteria</taxon>
        <taxon>Pseudomonadati</taxon>
        <taxon>Pseudomonadota</taxon>
        <taxon>Gammaproteobacteria</taxon>
        <taxon>Lysobacterales</taxon>
        <taxon>Lysobacteraceae</taxon>
        <taxon>Stenotrophomonas</taxon>
        <taxon>Stenotrophomonas maltophilia group</taxon>
    </lineage>
</organism>
<dbReference type="EMBL" id="CP067993">
    <property type="protein sequence ID" value="QQQ40940.1"/>
    <property type="molecule type" value="Genomic_DNA"/>
</dbReference>
<dbReference type="RefSeq" id="WP_107432082.1">
    <property type="nucleotide sequence ID" value="NZ_CP067993.1"/>
</dbReference>
<reference evidence="1 2" key="1">
    <citation type="submission" date="2021-01" db="EMBL/GenBank/DDBJ databases">
        <title>Genome Characterization of a novel Stenotrophomonas isolate with high keratinase activity.</title>
        <authorList>
            <person name="Cao Z.-J."/>
        </authorList>
    </citation>
    <scope>NUCLEOTIDE SEQUENCE [LARGE SCALE GENOMIC DNA]</scope>
    <source>
        <strain evidence="1 2">DHHJ</strain>
    </source>
</reference>
<evidence type="ECO:0000313" key="1">
    <source>
        <dbReference type="EMBL" id="QQQ40940.1"/>
    </source>
</evidence>
<sequence>MAQTTVKHIQSNAYTSAMASGLIINGPSPDGFIHVTFWREGMRLTEEQFEQELFHHEGVQVAKMTPQGNTVEHFREDVSTMIIPVPKLSEFCDALCKMRDALGKAEQARDLIMAQDLHVAAADPAAS</sequence>